<accession>A0A6L2N721</accession>
<gene>
    <name evidence="2" type="ORF">Tci_052292</name>
</gene>
<feature type="domain" description="Reverse transcriptase Ty1/copia-type" evidence="1">
    <location>
        <begin position="48"/>
        <end position="114"/>
    </location>
</feature>
<dbReference type="EMBL" id="BKCJ010008054">
    <property type="protein sequence ID" value="GEU80314.1"/>
    <property type="molecule type" value="Genomic_DNA"/>
</dbReference>
<sequence length="250" mass="28425">MENRQDIAHLRAKSLHGNCGFRSVSLGLGLPEYYWPRIRWDLVQEWESRQHEYRYKARLIANGNSQHLGVDYDETFSLVVKPATIRTVLSLTASRHWRVHQLDVNNAFLHEVLECAGMHNCHSCRTPVDMESKLGADGTLVSDPTLYKSLVGALQYLTFTRPDMSYPVHAEAEYRRVANVVAETSWLQNLLRELHFRLHSATIVYCDNYADIFTKGLASALFDEFRISLSVLRPPALTVGAVSGLDCFIS</sequence>
<proteinExistence type="predicted"/>
<evidence type="ECO:0000259" key="1">
    <source>
        <dbReference type="Pfam" id="PF07727"/>
    </source>
</evidence>
<protein>
    <recommendedName>
        <fullName evidence="1">Reverse transcriptase Ty1/copia-type domain-containing protein</fullName>
    </recommendedName>
</protein>
<dbReference type="PANTHER" id="PTHR11439:SF524">
    <property type="entry name" value="RNA-DIRECTED DNA POLYMERASE, PROTEIN KINASE RLK-PELLE-DLSV FAMILY"/>
    <property type="match status" value="1"/>
</dbReference>
<comment type="caution">
    <text evidence="2">The sequence shown here is derived from an EMBL/GenBank/DDBJ whole genome shotgun (WGS) entry which is preliminary data.</text>
</comment>
<dbReference type="Pfam" id="PF07727">
    <property type="entry name" value="RVT_2"/>
    <property type="match status" value="1"/>
</dbReference>
<dbReference type="PANTHER" id="PTHR11439">
    <property type="entry name" value="GAG-POL-RELATED RETROTRANSPOSON"/>
    <property type="match status" value="1"/>
</dbReference>
<organism evidence="2">
    <name type="scientific">Tanacetum cinerariifolium</name>
    <name type="common">Dalmatian daisy</name>
    <name type="synonym">Chrysanthemum cinerariifolium</name>
    <dbReference type="NCBI Taxonomy" id="118510"/>
    <lineage>
        <taxon>Eukaryota</taxon>
        <taxon>Viridiplantae</taxon>
        <taxon>Streptophyta</taxon>
        <taxon>Embryophyta</taxon>
        <taxon>Tracheophyta</taxon>
        <taxon>Spermatophyta</taxon>
        <taxon>Magnoliopsida</taxon>
        <taxon>eudicotyledons</taxon>
        <taxon>Gunneridae</taxon>
        <taxon>Pentapetalae</taxon>
        <taxon>asterids</taxon>
        <taxon>campanulids</taxon>
        <taxon>Asterales</taxon>
        <taxon>Asteraceae</taxon>
        <taxon>Asteroideae</taxon>
        <taxon>Anthemideae</taxon>
        <taxon>Anthemidinae</taxon>
        <taxon>Tanacetum</taxon>
    </lineage>
</organism>
<reference evidence="2" key="1">
    <citation type="journal article" date="2019" name="Sci. Rep.">
        <title>Draft genome of Tanacetum cinerariifolium, the natural source of mosquito coil.</title>
        <authorList>
            <person name="Yamashiro T."/>
            <person name="Shiraishi A."/>
            <person name="Satake H."/>
            <person name="Nakayama K."/>
        </authorList>
    </citation>
    <scope>NUCLEOTIDE SEQUENCE</scope>
</reference>
<dbReference type="AlphaFoldDB" id="A0A6L2N721"/>
<dbReference type="InterPro" id="IPR013103">
    <property type="entry name" value="RVT_2"/>
</dbReference>
<evidence type="ECO:0000313" key="2">
    <source>
        <dbReference type="EMBL" id="GEU80314.1"/>
    </source>
</evidence>
<dbReference type="CDD" id="cd22744">
    <property type="entry name" value="OTU"/>
    <property type="match status" value="1"/>
</dbReference>
<name>A0A6L2N721_TANCI</name>